<evidence type="ECO:0000256" key="1">
    <source>
        <dbReference type="SAM" id="MobiDB-lite"/>
    </source>
</evidence>
<feature type="non-terminal residue" evidence="2">
    <location>
        <position position="81"/>
    </location>
</feature>
<sequence>AKAIQEKNVYPHRLSRGGYQLLERKLIEEKRKASQEASQSDPSCVTSPPSPPSRHEKWKKARQSKKGDYTTVESRIVGQKI</sequence>
<accession>A0AA86S201</accession>
<reference evidence="2" key="1">
    <citation type="submission" date="2023-10" db="EMBL/GenBank/DDBJ databases">
        <authorList>
            <person name="Domelevo Entfellner J.-B."/>
        </authorList>
    </citation>
    <scope>NUCLEOTIDE SEQUENCE</scope>
</reference>
<evidence type="ECO:0000313" key="3">
    <source>
        <dbReference type="Proteomes" id="UP001189624"/>
    </source>
</evidence>
<feature type="region of interest" description="Disordered" evidence="1">
    <location>
        <begin position="30"/>
        <end position="81"/>
    </location>
</feature>
<gene>
    <name evidence="2" type="ORF">AYBTSS11_LOCUS8934</name>
</gene>
<dbReference type="Proteomes" id="UP001189624">
    <property type="component" value="Chromosome 3"/>
</dbReference>
<proteinExistence type="predicted"/>
<keyword evidence="3" id="KW-1185">Reference proteome</keyword>
<feature type="non-terminal residue" evidence="2">
    <location>
        <position position="1"/>
    </location>
</feature>
<dbReference type="EMBL" id="OY731400">
    <property type="protein sequence ID" value="CAJ1939066.1"/>
    <property type="molecule type" value="Genomic_DNA"/>
</dbReference>
<protein>
    <submittedName>
        <fullName evidence="2">Uncharacterized protein</fullName>
    </submittedName>
</protein>
<dbReference type="Gramene" id="rna-AYBTSS11_LOCUS8934">
    <property type="protein sequence ID" value="CAJ1939066.1"/>
    <property type="gene ID" value="gene-AYBTSS11_LOCUS8934"/>
</dbReference>
<evidence type="ECO:0000313" key="2">
    <source>
        <dbReference type="EMBL" id="CAJ1939066.1"/>
    </source>
</evidence>
<dbReference type="AlphaFoldDB" id="A0AA86S201"/>
<name>A0AA86S201_9FABA</name>
<organism evidence="2 3">
    <name type="scientific">Sphenostylis stenocarpa</name>
    <dbReference type="NCBI Taxonomy" id="92480"/>
    <lineage>
        <taxon>Eukaryota</taxon>
        <taxon>Viridiplantae</taxon>
        <taxon>Streptophyta</taxon>
        <taxon>Embryophyta</taxon>
        <taxon>Tracheophyta</taxon>
        <taxon>Spermatophyta</taxon>
        <taxon>Magnoliopsida</taxon>
        <taxon>eudicotyledons</taxon>
        <taxon>Gunneridae</taxon>
        <taxon>Pentapetalae</taxon>
        <taxon>rosids</taxon>
        <taxon>fabids</taxon>
        <taxon>Fabales</taxon>
        <taxon>Fabaceae</taxon>
        <taxon>Papilionoideae</taxon>
        <taxon>50 kb inversion clade</taxon>
        <taxon>NPAAA clade</taxon>
        <taxon>indigoferoid/millettioid clade</taxon>
        <taxon>Phaseoleae</taxon>
        <taxon>Sphenostylis</taxon>
    </lineage>
</organism>